<dbReference type="PANTHER" id="PTHR40275:SF1">
    <property type="entry name" value="SSL7038 PROTEIN"/>
    <property type="match status" value="1"/>
</dbReference>
<evidence type="ECO:0000313" key="1">
    <source>
        <dbReference type="EMBL" id="EQD38264.1"/>
    </source>
</evidence>
<reference evidence="1" key="1">
    <citation type="submission" date="2013-08" db="EMBL/GenBank/DDBJ databases">
        <authorList>
            <person name="Mendez C."/>
            <person name="Richter M."/>
            <person name="Ferrer M."/>
            <person name="Sanchez J."/>
        </authorList>
    </citation>
    <scope>NUCLEOTIDE SEQUENCE</scope>
</reference>
<proteinExistence type="predicted"/>
<dbReference type="NCBIfam" id="TIGR02684">
    <property type="entry name" value="dnstrm_HI1420"/>
    <property type="match status" value="1"/>
</dbReference>
<dbReference type="EMBL" id="AUZY01010573">
    <property type="protein sequence ID" value="EQD38264.1"/>
    <property type="molecule type" value="Genomic_DNA"/>
</dbReference>
<dbReference type="PANTHER" id="PTHR40275">
    <property type="entry name" value="SSL7038 PROTEIN"/>
    <property type="match status" value="1"/>
</dbReference>
<dbReference type="InterPro" id="IPR014057">
    <property type="entry name" value="HI1420"/>
</dbReference>
<dbReference type="AlphaFoldDB" id="T1ABI8"/>
<dbReference type="GO" id="GO:0003677">
    <property type="term" value="F:DNA binding"/>
    <property type="evidence" value="ECO:0007669"/>
    <property type="project" value="InterPro"/>
</dbReference>
<reference evidence="1" key="2">
    <citation type="journal article" date="2014" name="ISME J.">
        <title>Microbial stratification in low pH oxic and suboxic macroscopic growths along an acid mine drainage.</title>
        <authorList>
            <person name="Mendez-Garcia C."/>
            <person name="Mesa V."/>
            <person name="Sprenger R.R."/>
            <person name="Richter M."/>
            <person name="Diez M.S."/>
            <person name="Solano J."/>
            <person name="Bargiela R."/>
            <person name="Golyshina O.V."/>
            <person name="Manteca A."/>
            <person name="Ramos J.L."/>
            <person name="Gallego J.R."/>
            <person name="Llorente I."/>
            <person name="Martins Dos Santos V.A."/>
            <person name="Jensen O.N."/>
            <person name="Pelaez A.I."/>
            <person name="Sanchez J."/>
            <person name="Ferrer M."/>
        </authorList>
    </citation>
    <scope>NUCLEOTIDE SEQUENCE</scope>
</reference>
<dbReference type="InterPro" id="IPR010982">
    <property type="entry name" value="Lambda_DNA-bd_dom_sf"/>
</dbReference>
<accession>T1ABI8</accession>
<sequence>LANVAKARGMSQIARESGLGRESLYKALTPGSKPRFETIMKVMHALGVKLTVHA</sequence>
<comment type="caution">
    <text evidence="1">The sequence shown here is derived from an EMBL/GenBank/DDBJ whole genome shotgun (WGS) entry which is preliminary data.</text>
</comment>
<dbReference type="SUPFAM" id="SSF47413">
    <property type="entry name" value="lambda repressor-like DNA-binding domains"/>
    <property type="match status" value="1"/>
</dbReference>
<organism evidence="1">
    <name type="scientific">mine drainage metagenome</name>
    <dbReference type="NCBI Taxonomy" id="410659"/>
    <lineage>
        <taxon>unclassified sequences</taxon>
        <taxon>metagenomes</taxon>
        <taxon>ecological metagenomes</taxon>
    </lineage>
</organism>
<protein>
    <submittedName>
        <fullName evidence="1">Transcriptional regulator</fullName>
    </submittedName>
</protein>
<feature type="non-terminal residue" evidence="1">
    <location>
        <position position="1"/>
    </location>
</feature>
<name>T1ABI8_9ZZZZ</name>
<dbReference type="Pfam" id="PF21716">
    <property type="entry name" value="dnstrm_HI1420"/>
    <property type="match status" value="1"/>
</dbReference>
<gene>
    <name evidence="1" type="ORF">B1B_15890</name>
</gene>